<dbReference type="InterPro" id="IPR015404">
    <property type="entry name" value="Vps5_C"/>
</dbReference>
<dbReference type="Gene3D" id="3.40.50.720">
    <property type="entry name" value="NAD(P)-binding Rossmann-like Domain"/>
    <property type="match status" value="1"/>
</dbReference>
<feature type="compositionally biased region" description="Polar residues" evidence="11">
    <location>
        <begin position="568"/>
        <end position="591"/>
    </location>
</feature>
<evidence type="ECO:0000256" key="2">
    <source>
        <dbReference type="ARBA" id="ARBA00004496"/>
    </source>
</evidence>
<dbReference type="GO" id="GO:0005829">
    <property type="term" value="C:cytosol"/>
    <property type="evidence" value="ECO:0007669"/>
    <property type="project" value="GOC"/>
</dbReference>
<feature type="compositionally biased region" description="Polar residues" evidence="11">
    <location>
        <begin position="599"/>
        <end position="619"/>
    </location>
</feature>
<dbReference type="SMART" id="SM00312">
    <property type="entry name" value="PX"/>
    <property type="match status" value="1"/>
</dbReference>
<dbReference type="GO" id="GO:0035091">
    <property type="term" value="F:phosphatidylinositol binding"/>
    <property type="evidence" value="ECO:0007669"/>
    <property type="project" value="InterPro"/>
</dbReference>
<dbReference type="InterPro" id="IPR001683">
    <property type="entry name" value="PX_dom"/>
</dbReference>
<gene>
    <name evidence="13" type="ORF">FA09DRAFT_331126</name>
</gene>
<evidence type="ECO:0000256" key="4">
    <source>
        <dbReference type="ARBA" id="ARBA00010883"/>
    </source>
</evidence>
<dbReference type="Pfam" id="PF04321">
    <property type="entry name" value="RmlD_sub_bind"/>
    <property type="match status" value="1"/>
</dbReference>
<dbReference type="InterPro" id="IPR029903">
    <property type="entry name" value="RmlD-like-bd"/>
</dbReference>
<dbReference type="OrthoDB" id="271164at2759"/>
<feature type="compositionally biased region" description="Low complexity" evidence="11">
    <location>
        <begin position="1267"/>
        <end position="1280"/>
    </location>
</feature>
<evidence type="ECO:0000256" key="3">
    <source>
        <dbReference type="ARBA" id="ARBA00004555"/>
    </source>
</evidence>
<name>A0A316Z4X7_9BASI</name>
<dbReference type="PANTHER" id="PTHR10555:SF170">
    <property type="entry name" value="FI18122P1"/>
    <property type="match status" value="1"/>
</dbReference>
<dbReference type="GO" id="GO:0042147">
    <property type="term" value="P:retrograde transport, endosome to Golgi"/>
    <property type="evidence" value="ECO:0007669"/>
    <property type="project" value="TreeGrafter"/>
</dbReference>
<accession>A0A316Z4X7</accession>
<keyword evidence="9" id="KW-0333">Golgi apparatus</keyword>
<feature type="compositionally biased region" description="Low complexity" evidence="11">
    <location>
        <begin position="628"/>
        <end position="644"/>
    </location>
</feature>
<dbReference type="CDD" id="cd05254">
    <property type="entry name" value="dTDP_HR_like_SDR_e"/>
    <property type="match status" value="1"/>
</dbReference>
<feature type="compositionally biased region" description="Basic and acidic residues" evidence="11">
    <location>
        <begin position="450"/>
        <end position="466"/>
    </location>
</feature>
<feature type="compositionally biased region" description="Low complexity" evidence="11">
    <location>
        <begin position="1195"/>
        <end position="1222"/>
    </location>
</feature>
<organism evidence="13 14">
    <name type="scientific">Tilletiopsis washingtonensis</name>
    <dbReference type="NCBI Taxonomy" id="58919"/>
    <lineage>
        <taxon>Eukaryota</taxon>
        <taxon>Fungi</taxon>
        <taxon>Dikarya</taxon>
        <taxon>Basidiomycota</taxon>
        <taxon>Ustilaginomycotina</taxon>
        <taxon>Exobasidiomycetes</taxon>
        <taxon>Entylomatales</taxon>
        <taxon>Entylomatales incertae sedis</taxon>
        <taxon>Tilletiopsis</taxon>
    </lineage>
</organism>
<evidence type="ECO:0000256" key="6">
    <source>
        <dbReference type="ARBA" id="ARBA00022490"/>
    </source>
</evidence>
<feature type="compositionally biased region" description="Basic and acidic residues" evidence="11">
    <location>
        <begin position="331"/>
        <end position="431"/>
    </location>
</feature>
<feature type="compositionally biased region" description="Low complexity" evidence="11">
    <location>
        <begin position="432"/>
        <end position="449"/>
    </location>
</feature>
<comment type="subcellular location">
    <subcellularLocation>
        <location evidence="2">Cytoplasm</location>
    </subcellularLocation>
    <subcellularLocation>
        <location evidence="3">Golgi apparatus</location>
    </subcellularLocation>
    <subcellularLocation>
        <location evidence="1">Membrane</location>
        <topology evidence="1">Peripheral membrane protein</topology>
        <orientation evidence="1">Cytoplasmic side</orientation>
    </subcellularLocation>
</comment>
<reference evidence="13 14" key="1">
    <citation type="journal article" date="2018" name="Mol. Biol. Evol.">
        <title>Broad Genomic Sampling Reveals a Smut Pathogenic Ancestry of the Fungal Clade Ustilaginomycotina.</title>
        <authorList>
            <person name="Kijpornyongpan T."/>
            <person name="Mondo S.J."/>
            <person name="Barry K."/>
            <person name="Sandor L."/>
            <person name="Lee J."/>
            <person name="Lipzen A."/>
            <person name="Pangilinan J."/>
            <person name="LaButti K."/>
            <person name="Hainaut M."/>
            <person name="Henrissat B."/>
            <person name="Grigoriev I.V."/>
            <person name="Spatafora J.W."/>
            <person name="Aime M.C."/>
        </authorList>
    </citation>
    <scope>NUCLEOTIDE SEQUENCE [LARGE SCALE GENOMIC DNA]</scope>
    <source>
        <strain evidence="13 14">MCA 4186</strain>
    </source>
</reference>
<dbReference type="Gene3D" id="3.30.1520.10">
    <property type="entry name" value="Phox-like domain"/>
    <property type="match status" value="1"/>
</dbReference>
<evidence type="ECO:0000256" key="10">
    <source>
        <dbReference type="ARBA" id="ARBA00023136"/>
    </source>
</evidence>
<dbReference type="SUPFAM" id="SSF51735">
    <property type="entry name" value="NAD(P)-binding Rossmann-fold domains"/>
    <property type="match status" value="1"/>
</dbReference>
<keyword evidence="10" id="KW-0472">Membrane</keyword>
<feature type="domain" description="PX" evidence="12">
    <location>
        <begin position="730"/>
        <end position="846"/>
    </location>
</feature>
<dbReference type="GeneID" id="37270424"/>
<feature type="compositionally biased region" description="Low complexity" evidence="11">
    <location>
        <begin position="1144"/>
        <end position="1186"/>
    </location>
</feature>
<dbReference type="EMBL" id="KZ819298">
    <property type="protein sequence ID" value="PWN96639.1"/>
    <property type="molecule type" value="Genomic_DNA"/>
</dbReference>
<evidence type="ECO:0000256" key="1">
    <source>
        <dbReference type="ARBA" id="ARBA00004287"/>
    </source>
</evidence>
<feature type="compositionally biased region" description="Low complexity" evidence="11">
    <location>
        <begin position="498"/>
        <end position="514"/>
    </location>
</feature>
<dbReference type="GO" id="GO:0030904">
    <property type="term" value="C:retromer complex"/>
    <property type="evidence" value="ECO:0007669"/>
    <property type="project" value="UniProtKB-ARBA"/>
</dbReference>
<feature type="compositionally biased region" description="Low complexity" evidence="11">
    <location>
        <begin position="467"/>
        <end position="488"/>
    </location>
</feature>
<keyword evidence="14" id="KW-1185">Reference proteome</keyword>
<evidence type="ECO:0000256" key="7">
    <source>
        <dbReference type="ARBA" id="ARBA00022553"/>
    </source>
</evidence>
<evidence type="ECO:0000259" key="12">
    <source>
        <dbReference type="PROSITE" id="PS50195"/>
    </source>
</evidence>
<feature type="compositionally biased region" description="Basic and acidic residues" evidence="11">
    <location>
        <begin position="1227"/>
        <end position="1238"/>
    </location>
</feature>
<keyword evidence="5" id="KW-0813">Transport</keyword>
<dbReference type="Gene3D" id="1.20.1270.60">
    <property type="entry name" value="Arfaptin homology (AH) domain/BAR domain"/>
    <property type="match status" value="1"/>
</dbReference>
<evidence type="ECO:0000256" key="5">
    <source>
        <dbReference type="ARBA" id="ARBA00022448"/>
    </source>
</evidence>
<dbReference type="GO" id="GO:0045053">
    <property type="term" value="P:protein retention in Golgi apparatus"/>
    <property type="evidence" value="ECO:0007669"/>
    <property type="project" value="TreeGrafter"/>
</dbReference>
<dbReference type="InterPro" id="IPR036291">
    <property type="entry name" value="NAD(P)-bd_dom_sf"/>
</dbReference>
<evidence type="ECO:0000256" key="11">
    <source>
        <dbReference type="SAM" id="MobiDB-lite"/>
    </source>
</evidence>
<dbReference type="InterPro" id="IPR036871">
    <property type="entry name" value="PX_dom_sf"/>
</dbReference>
<dbReference type="RefSeq" id="XP_025596918.1">
    <property type="nucleotide sequence ID" value="XM_025742880.1"/>
</dbReference>
<feature type="region of interest" description="Disordered" evidence="11">
    <location>
        <begin position="705"/>
        <end position="724"/>
    </location>
</feature>
<keyword evidence="8" id="KW-0653">Protein transport</keyword>
<feature type="compositionally biased region" description="Low complexity" evidence="11">
    <location>
        <begin position="1107"/>
        <end position="1121"/>
    </location>
</feature>
<evidence type="ECO:0000313" key="14">
    <source>
        <dbReference type="Proteomes" id="UP000245946"/>
    </source>
</evidence>
<feature type="compositionally biased region" description="Low complexity" evidence="11">
    <location>
        <begin position="526"/>
        <end position="555"/>
    </location>
</feature>
<dbReference type="GO" id="GO:0005794">
    <property type="term" value="C:Golgi apparatus"/>
    <property type="evidence" value="ECO:0007669"/>
    <property type="project" value="UniProtKB-SubCell"/>
</dbReference>
<dbReference type="AlphaFoldDB" id="A0A316Z4X7"/>
<keyword evidence="6" id="KW-0963">Cytoplasm</keyword>
<proteinExistence type="inferred from homology"/>
<evidence type="ECO:0000256" key="8">
    <source>
        <dbReference type="ARBA" id="ARBA00022927"/>
    </source>
</evidence>
<dbReference type="GO" id="GO:0005768">
    <property type="term" value="C:endosome"/>
    <property type="evidence" value="ECO:0007669"/>
    <property type="project" value="TreeGrafter"/>
</dbReference>
<dbReference type="SUPFAM" id="SSF64268">
    <property type="entry name" value="PX domain"/>
    <property type="match status" value="1"/>
</dbReference>
<dbReference type="FunFam" id="1.20.1270.60:FF:000022">
    <property type="entry name" value="Sorting nexin 3 protein"/>
    <property type="match status" value="1"/>
</dbReference>
<evidence type="ECO:0000256" key="9">
    <source>
        <dbReference type="ARBA" id="ARBA00023034"/>
    </source>
</evidence>
<sequence>MRVLVTGASGLLGRAVVERFQTAGHEVLGLAKTRAAAPLVAIDLLDESRLAAELQRFQPEAIIHCAAERRPDVVQGNPEAAHALNVEVPGTLARLAAALDVEGAGKPLMVNISTDYVFDGTSPPYSVDDAPNPLNAYGSSKWDGERRVAANGAEGRSTSWRVPVLYGRAEANSESAVNCLLDALVPRAEPLKMDAMAVRYPTAVADVARALESLCSIWRASLSSNAFIVPPILHFSAREAMSKLDMCYVLARIQRSLSEPASVDHLEAVYEPSPSDTSRPKHVKLDCSATEALGIDIACTPFEDWWTPYLTELAVTARAKREAEAAAAAEEAERQHKIAEAEAEAERQRLQAEAEAEAERRRHEEAEAERQRQEAEAEAERKRKEEEAEAERLRVEEERRREEQAEAARQEEQKRAEEEAQRQAEEEKARAELAAQKAASDAAEAQAAQAKEEERQREQAQERDAAEAAQASAPQAAEAPDSSAADSSRAQDEAKVPASATAAPEEASKEASGATTATEPSRDDSAAAAAHPARPRARGGSTASPSRASSSRTESPIPPHMAAPTSPNPSFNSLQARPTPPATSGRNSPESSRSRHSLDAQQTPDDAASQTTEAPSTVVNGDGEPKAADPLAPGAAPPSRSASSDVGRRSTSHLPALAAPRDGPDLVAPEDGDSDGYGQPSPRESSHDAFPGGYGEVTFGLASEASTSHDVPAPSARTDAVEEEAAPARPWFVVKVGDPQKKGDPMTAHIVYTVRTKTSANYFRSQQFSVLRRYSDFRWLHAALVHNNPGVFIPPVPEKVRLARFAPELVEARRHGLENCINKIANHALLQDDEDLRLFLHSDNFAADVKLRDIRKGPVPTPEQKTYFGWSSSMSAPKFHEFDEWFDVQKVYLDHLEGHLKQLVKAVNAVSQQRRETAAATSELSHAIMMLSGSSLSRSLSTCFAGLGEVERRTCELADLQAEADARELGSVLYEYERIVGSIRKAFATRVDVWQAWQRSDEEGRKARIRHEKLGREGRVSNERLHSSLLDVTDAEGKALALKRDFDLVGLKCKEEMARFDHEKVTDLRAAVDTWLQGQIERQQELIGEWAQYCALLERQTAPPRPEASAAKPATPAAPAPETQDGVPASSEPEGTAPSPAVDPATEQAETAEPAEASGPAPAEQLDGEPAAAAADGEEAQQAVAQPSAPEESKAAVAPAPDAQQGGAAAPAALESTSEAPASQPKAVEDAANDKDDQAAPASELPVAEQAPPPAETAAKVEEEEAAPVAKATTAELLGI</sequence>
<dbReference type="Pfam" id="PF00787">
    <property type="entry name" value="PX"/>
    <property type="match status" value="1"/>
</dbReference>
<evidence type="ECO:0000313" key="13">
    <source>
        <dbReference type="EMBL" id="PWN96639.1"/>
    </source>
</evidence>
<dbReference type="PANTHER" id="PTHR10555">
    <property type="entry name" value="SORTING NEXIN"/>
    <property type="match status" value="1"/>
</dbReference>
<dbReference type="PROSITE" id="PS50195">
    <property type="entry name" value="PX"/>
    <property type="match status" value="1"/>
</dbReference>
<dbReference type="InterPro" id="IPR027267">
    <property type="entry name" value="AH/BAR_dom_sf"/>
</dbReference>
<dbReference type="Proteomes" id="UP000245946">
    <property type="component" value="Unassembled WGS sequence"/>
</dbReference>
<feature type="region of interest" description="Disordered" evidence="11">
    <location>
        <begin position="1102"/>
        <end position="1280"/>
    </location>
</feature>
<dbReference type="Pfam" id="PF09325">
    <property type="entry name" value="Vps5"/>
    <property type="match status" value="1"/>
</dbReference>
<comment type="similarity">
    <text evidence="4">Belongs to the sorting nexin family.</text>
</comment>
<protein>
    <submittedName>
        <fullName evidence="13">Vps5-domain-containing protein</fullName>
    </submittedName>
</protein>
<feature type="region of interest" description="Disordered" evidence="11">
    <location>
        <begin position="326"/>
        <end position="697"/>
    </location>
</feature>
<dbReference type="STRING" id="58919.A0A316Z4X7"/>
<dbReference type="GO" id="GO:0015031">
    <property type="term" value="P:protein transport"/>
    <property type="evidence" value="ECO:0007669"/>
    <property type="project" value="UniProtKB-KW"/>
</dbReference>
<keyword evidence="7" id="KW-0597">Phosphoprotein</keyword>